<dbReference type="Ensembl" id="ENSSLDT00000007919.1">
    <property type="protein sequence ID" value="ENSSLDP00000007672.1"/>
    <property type="gene ID" value="ENSSLDG00000006104.1"/>
</dbReference>
<dbReference type="AlphaFoldDB" id="A0A3B4WX86"/>
<evidence type="ECO:0000313" key="2">
    <source>
        <dbReference type="Ensembl" id="ENSSLDP00000007672.1"/>
    </source>
</evidence>
<reference evidence="2" key="1">
    <citation type="submission" date="2025-08" db="UniProtKB">
        <authorList>
            <consortium name="Ensembl"/>
        </authorList>
    </citation>
    <scope>IDENTIFICATION</scope>
</reference>
<dbReference type="Proteomes" id="UP000261360">
    <property type="component" value="Unplaced"/>
</dbReference>
<dbReference type="Gene3D" id="3.40.50.150">
    <property type="entry name" value="Vaccinia Virus protein VP39"/>
    <property type="match status" value="1"/>
</dbReference>
<proteinExistence type="predicted"/>
<evidence type="ECO:0000256" key="1">
    <source>
        <dbReference type="SAM" id="MobiDB-lite"/>
    </source>
</evidence>
<keyword evidence="3" id="KW-1185">Reference proteome</keyword>
<sequence>MSCLTLTGAGDLSSSSSSSSCLQDGAGAGQRRGVDRYHRLSLLQPEQICLQRLSPQRPAETQSQHVVYDPDIVGSLVKLLSRILRCSSSPEVLICSTIRNPDTYSGFKQQLGERGFVLSDMEQLLTQ</sequence>
<reference evidence="2" key="2">
    <citation type="submission" date="2025-09" db="UniProtKB">
        <authorList>
            <consortium name="Ensembl"/>
        </authorList>
    </citation>
    <scope>IDENTIFICATION</scope>
</reference>
<name>A0A3B4WX86_SERLL</name>
<evidence type="ECO:0000313" key="3">
    <source>
        <dbReference type="Proteomes" id="UP000261360"/>
    </source>
</evidence>
<organism evidence="2 3">
    <name type="scientific">Seriola lalandi dorsalis</name>
    <dbReference type="NCBI Taxonomy" id="1841481"/>
    <lineage>
        <taxon>Eukaryota</taxon>
        <taxon>Metazoa</taxon>
        <taxon>Chordata</taxon>
        <taxon>Craniata</taxon>
        <taxon>Vertebrata</taxon>
        <taxon>Euteleostomi</taxon>
        <taxon>Actinopterygii</taxon>
        <taxon>Neopterygii</taxon>
        <taxon>Teleostei</taxon>
        <taxon>Neoteleostei</taxon>
        <taxon>Acanthomorphata</taxon>
        <taxon>Carangaria</taxon>
        <taxon>Carangiformes</taxon>
        <taxon>Carangidae</taxon>
        <taxon>Seriola</taxon>
    </lineage>
</organism>
<dbReference type="InterPro" id="IPR029063">
    <property type="entry name" value="SAM-dependent_MTases_sf"/>
</dbReference>
<accession>A0A3B4WX86</accession>
<feature type="region of interest" description="Disordered" evidence="1">
    <location>
        <begin position="1"/>
        <end position="29"/>
    </location>
</feature>
<protein>
    <submittedName>
        <fullName evidence="2">Protein-lysine N-methyltransferase EEF2KMT-like</fullName>
    </submittedName>
</protein>